<name>K0Q057_9HYPH</name>
<gene>
    <name evidence="1" type="ORF">BN77_4290</name>
</gene>
<keyword evidence="2" id="KW-1185">Reference proteome</keyword>
<dbReference type="Proteomes" id="UP000009319">
    <property type="component" value="Unassembled WGS sequence"/>
</dbReference>
<proteinExistence type="predicted"/>
<sequence>MHEAGPQEVAVRTKCMMTSAETMSAIREMWQCGRVYEAVAHFAEACRRTRADFDFSWSKTGL</sequence>
<accession>K0Q057</accession>
<evidence type="ECO:0000313" key="2">
    <source>
        <dbReference type="Proteomes" id="UP000009319"/>
    </source>
</evidence>
<organism evidence="1 2">
    <name type="scientific">Rhizobium mesoamericanum STM3625</name>
    <dbReference type="NCBI Taxonomy" id="1211777"/>
    <lineage>
        <taxon>Bacteria</taxon>
        <taxon>Pseudomonadati</taxon>
        <taxon>Pseudomonadota</taxon>
        <taxon>Alphaproteobacteria</taxon>
        <taxon>Hyphomicrobiales</taxon>
        <taxon>Rhizobiaceae</taxon>
        <taxon>Rhizobium/Agrobacterium group</taxon>
        <taxon>Rhizobium</taxon>
    </lineage>
</organism>
<reference evidence="1 2" key="1">
    <citation type="journal article" date="2013" name="Genome Announc.">
        <title>Draft Genome Sequence of Rhizobium mesoamericanum STM3625, a Nitrogen-Fixing Symbiont of Mimosa pudica Isolated in French Guiana (South America).</title>
        <authorList>
            <person name="Moulin L."/>
            <person name="Mornico D."/>
            <person name="Melkonian R."/>
            <person name="Klonowska A."/>
        </authorList>
    </citation>
    <scope>NUCLEOTIDE SEQUENCE [LARGE SCALE GENOMIC DNA]</scope>
    <source>
        <strain evidence="1 2">STM3625</strain>
    </source>
</reference>
<dbReference type="EMBL" id="CANI01000028">
    <property type="protein sequence ID" value="CCM77232.1"/>
    <property type="molecule type" value="Genomic_DNA"/>
</dbReference>
<protein>
    <submittedName>
        <fullName evidence="1">Uncharacterized protein</fullName>
    </submittedName>
</protein>
<dbReference type="AlphaFoldDB" id="K0Q057"/>
<evidence type="ECO:0000313" key="1">
    <source>
        <dbReference type="EMBL" id="CCM77232.1"/>
    </source>
</evidence>
<dbReference type="STRING" id="1211777.BN77_4290"/>
<dbReference type="HOGENOM" id="CLU_2901145_0_0_5"/>
<comment type="caution">
    <text evidence="1">The sequence shown here is derived from an EMBL/GenBank/DDBJ whole genome shotgun (WGS) entry which is preliminary data.</text>
</comment>